<evidence type="ECO:0000313" key="2">
    <source>
        <dbReference type="EMBL" id="SCA83518.1"/>
    </source>
</evidence>
<dbReference type="AlphaFoldDB" id="A0A1G4EAB8"/>
<dbReference type="Pfam" id="PF05795">
    <property type="entry name" value="Plasmodium_Vir"/>
    <property type="match status" value="3"/>
</dbReference>
<organism evidence="2 3">
    <name type="scientific">Plasmodium vivax</name>
    <name type="common">malaria parasite P. vivax</name>
    <dbReference type="NCBI Taxonomy" id="5855"/>
    <lineage>
        <taxon>Eukaryota</taxon>
        <taxon>Sar</taxon>
        <taxon>Alveolata</taxon>
        <taxon>Apicomplexa</taxon>
        <taxon>Aconoidasida</taxon>
        <taxon>Haemosporida</taxon>
        <taxon>Plasmodiidae</taxon>
        <taxon>Plasmodium</taxon>
        <taxon>Plasmodium (Plasmodium)</taxon>
    </lineage>
</organism>
<keyword evidence="1" id="KW-1133">Transmembrane helix</keyword>
<dbReference type="VEuPathDB" id="PlasmoDB:PVP01_0403300"/>
<gene>
    <name evidence="2" type="ORF">PVT01_000032800</name>
</gene>
<dbReference type="VEuPathDB" id="PlasmoDB:PVX_088805"/>
<proteinExistence type="predicted"/>
<evidence type="ECO:0000256" key="1">
    <source>
        <dbReference type="SAM" id="Phobius"/>
    </source>
</evidence>
<reference evidence="2 3" key="1">
    <citation type="submission" date="2016-07" db="EMBL/GenBank/DDBJ databases">
        <authorList>
            <consortium name="Pathogen Informatics"/>
        </authorList>
    </citation>
    <scope>NUCLEOTIDE SEQUENCE [LARGE SCALE GENOMIC DNA]</scope>
</reference>
<dbReference type="VEuPathDB" id="PlasmoDB:PVW1_050008300"/>
<dbReference type="VEuPathDB" id="PlasmoDB:PVPAM_050010800"/>
<sequence length="789" mass="94570">MKNWGTILKENSFDHNTSCINVIYWLYGKIKDIKLDVTELHAIYSKFQNFLKENCYKGKSDKEIYNKYIKSYDMEVLKNKKLVYDFLEYYISIINMLLKNKSKNNKEYCSYIKYIFNLYTYMKQNNTTQVYCEEIRKFIAKFKGVDELNFLKSECSSESLNINFEYNVNDNCELQTGDSIKVLQNASYPKDIEDYIENFNISETKEVINMGDDIWKNTPLNKFYNKLNSLYKGEVNNIHRCKSFISNNVSKGANIYNLCNNLKDILEDWDTLLTKIELINKDDKKNCDYLNYWLHGKIKGNYCRKSTIEFLYKEWDKINEIIDKSNTKCSYKNFLVSENAFIKKKNLFDFIENYDSIKSKLDKSDISKNEKYCEYIKNHFELYFVMKHEDSCKKTSHYNEEKNIFKTKFIHNKNEVEYIKKNCNDKYIETIVKVDSNNVISTLPNEFETRKQEYVSEGLPSHEKYNELDKKDNIDSYCSYCTDLLPYEIDNPGINSLCKIFAKNLKEIKDKSNRSEHCSYFYYWMYDKIWKKFGSNSNHINNKPVVLALLNVVYRIIYKLQIDECFYNFNSNDTFHVWEEKKYLHDYFKNFNTINECITSKKEKCKTYCEYVKHIATLYGKYLKECCIYYYNVNNIFEEKCLDYFECDQKYNPYSLLSELQCDNPGEVEDIKEILKDVTIDQQVKILTKKYSNHEYSHNVLKESTFHEPVVDNFYTMAGSYFLVIGAFLGFFIFYKFTPIGSCIRNRRAKKKRVEYNYIKQNQRLPNVEPEYNELPPQRRRVRIAYQAT</sequence>
<keyword evidence="1" id="KW-0472">Membrane</keyword>
<name>A0A1G4EAB8_PLAVI</name>
<accession>A0A1G4EAB8</accession>
<feature type="transmembrane region" description="Helical" evidence="1">
    <location>
        <begin position="714"/>
        <end position="735"/>
    </location>
</feature>
<protein>
    <submittedName>
        <fullName evidence="2">Vir protein, putative</fullName>
    </submittedName>
</protein>
<evidence type="ECO:0000313" key="3">
    <source>
        <dbReference type="Proteomes" id="UP000196402"/>
    </source>
</evidence>
<dbReference type="Proteomes" id="UP000196402">
    <property type="component" value="Unassembled WGS sequence"/>
</dbReference>
<keyword evidence="1" id="KW-0812">Transmembrane</keyword>
<dbReference type="EMBL" id="FLYH01000056">
    <property type="protein sequence ID" value="SCA83518.1"/>
    <property type="molecule type" value="Genomic_DNA"/>
</dbReference>
<dbReference type="InterPro" id="IPR008780">
    <property type="entry name" value="Plasmodium_Vir"/>
</dbReference>